<sequence>MREFSCQSLPGNTWRAPGAVAFTPNNTYYCAVSPNGKWIADTSGSLYTVCVRDSKTGVMTCVHAVGSVAFSPDTKRILSVAWDHTAQARTLNI</sequence>
<evidence type="ECO:0000313" key="1">
    <source>
        <dbReference type="EMBL" id="KIM87940.1"/>
    </source>
</evidence>
<dbReference type="Gene3D" id="2.130.10.10">
    <property type="entry name" value="YVTN repeat-like/Quinoprotein amine dehydrogenase"/>
    <property type="match status" value="1"/>
</dbReference>
<reference evidence="2" key="2">
    <citation type="submission" date="2015-01" db="EMBL/GenBank/DDBJ databases">
        <title>Evolutionary Origins and Diversification of the Mycorrhizal Mutualists.</title>
        <authorList>
            <consortium name="DOE Joint Genome Institute"/>
            <consortium name="Mycorrhizal Genomics Consortium"/>
            <person name="Kohler A."/>
            <person name="Kuo A."/>
            <person name="Nagy L.G."/>
            <person name="Floudas D."/>
            <person name="Copeland A."/>
            <person name="Barry K.W."/>
            <person name="Cichocki N."/>
            <person name="Veneault-Fourrey C."/>
            <person name="LaButti K."/>
            <person name="Lindquist E.A."/>
            <person name="Lipzen A."/>
            <person name="Lundell T."/>
            <person name="Morin E."/>
            <person name="Murat C."/>
            <person name="Riley R."/>
            <person name="Ohm R."/>
            <person name="Sun H."/>
            <person name="Tunlid A."/>
            <person name="Henrissat B."/>
            <person name="Grigoriev I.V."/>
            <person name="Hibbett D.S."/>
            <person name="Martin F."/>
        </authorList>
    </citation>
    <scope>NUCLEOTIDE SEQUENCE [LARGE SCALE GENOMIC DNA]</scope>
    <source>
        <strain evidence="2">F 1598</strain>
    </source>
</reference>
<keyword evidence="2" id="KW-1185">Reference proteome</keyword>
<dbReference type="SUPFAM" id="SSF50960">
    <property type="entry name" value="TolB, C-terminal domain"/>
    <property type="match status" value="1"/>
</dbReference>
<dbReference type="InParanoid" id="A0A0C3FU81"/>
<dbReference type="AlphaFoldDB" id="A0A0C3FU81"/>
<proteinExistence type="predicted"/>
<evidence type="ECO:0000313" key="2">
    <source>
        <dbReference type="Proteomes" id="UP000054166"/>
    </source>
</evidence>
<dbReference type="Proteomes" id="UP000054166">
    <property type="component" value="Unassembled WGS sequence"/>
</dbReference>
<protein>
    <submittedName>
        <fullName evidence="1">Uncharacterized protein</fullName>
    </submittedName>
</protein>
<dbReference type="EMBL" id="KN832978">
    <property type="protein sequence ID" value="KIM87940.1"/>
    <property type="molecule type" value="Genomic_DNA"/>
</dbReference>
<dbReference type="InterPro" id="IPR015943">
    <property type="entry name" value="WD40/YVTN_repeat-like_dom_sf"/>
</dbReference>
<name>A0A0C3FU81_PILCF</name>
<dbReference type="InterPro" id="IPR001680">
    <property type="entry name" value="WD40_rpt"/>
</dbReference>
<accession>A0A0C3FU81</accession>
<organism evidence="1 2">
    <name type="scientific">Piloderma croceum (strain F 1598)</name>
    <dbReference type="NCBI Taxonomy" id="765440"/>
    <lineage>
        <taxon>Eukaryota</taxon>
        <taxon>Fungi</taxon>
        <taxon>Dikarya</taxon>
        <taxon>Basidiomycota</taxon>
        <taxon>Agaricomycotina</taxon>
        <taxon>Agaricomycetes</taxon>
        <taxon>Agaricomycetidae</taxon>
        <taxon>Atheliales</taxon>
        <taxon>Atheliaceae</taxon>
        <taxon>Piloderma</taxon>
    </lineage>
</organism>
<dbReference type="HOGENOM" id="CLU_2400444_0_0_1"/>
<dbReference type="Pfam" id="PF00400">
    <property type="entry name" value="WD40"/>
    <property type="match status" value="1"/>
</dbReference>
<gene>
    <name evidence="1" type="ORF">PILCRDRAFT_771857</name>
</gene>
<reference evidence="1 2" key="1">
    <citation type="submission" date="2014-04" db="EMBL/GenBank/DDBJ databases">
        <authorList>
            <consortium name="DOE Joint Genome Institute"/>
            <person name="Kuo A."/>
            <person name="Tarkka M."/>
            <person name="Buscot F."/>
            <person name="Kohler A."/>
            <person name="Nagy L.G."/>
            <person name="Floudas D."/>
            <person name="Copeland A."/>
            <person name="Barry K.W."/>
            <person name="Cichocki N."/>
            <person name="Veneault-Fourrey C."/>
            <person name="LaButti K."/>
            <person name="Lindquist E.A."/>
            <person name="Lipzen A."/>
            <person name="Lundell T."/>
            <person name="Morin E."/>
            <person name="Murat C."/>
            <person name="Sun H."/>
            <person name="Tunlid A."/>
            <person name="Henrissat B."/>
            <person name="Grigoriev I.V."/>
            <person name="Hibbett D.S."/>
            <person name="Martin F."/>
            <person name="Nordberg H.P."/>
            <person name="Cantor M.N."/>
            <person name="Hua S.X."/>
        </authorList>
    </citation>
    <scope>NUCLEOTIDE SEQUENCE [LARGE SCALE GENOMIC DNA]</scope>
    <source>
        <strain evidence="1 2">F 1598</strain>
    </source>
</reference>